<accession>A0AAD5SSC5</accession>
<feature type="compositionally biased region" description="Basic and acidic residues" evidence="1">
    <location>
        <begin position="66"/>
        <end position="80"/>
    </location>
</feature>
<name>A0AAD5SSC5_9FUNG</name>
<feature type="compositionally biased region" description="Polar residues" evidence="1">
    <location>
        <begin position="7"/>
        <end position="20"/>
    </location>
</feature>
<feature type="compositionally biased region" description="Polar residues" evidence="1">
    <location>
        <begin position="161"/>
        <end position="176"/>
    </location>
</feature>
<feature type="non-terminal residue" evidence="2">
    <location>
        <position position="274"/>
    </location>
</feature>
<dbReference type="EMBL" id="JADGJH010003038">
    <property type="protein sequence ID" value="KAJ3093550.1"/>
    <property type="molecule type" value="Genomic_DNA"/>
</dbReference>
<evidence type="ECO:0000313" key="2">
    <source>
        <dbReference type="EMBL" id="KAJ3093550.1"/>
    </source>
</evidence>
<dbReference type="AlphaFoldDB" id="A0AAD5SSC5"/>
<gene>
    <name evidence="2" type="ORF">HK100_006549</name>
</gene>
<proteinExistence type="predicted"/>
<sequence length="274" mass="29971">MAKDSPSHQGSNASSASELQIPTFSFDAKSINAAEDIHSTPMPSVHSRVTPQVQQQGPVSVVTAHTNKEAPEIISRDRDSSQMMKISIVPLIKEKDKMVSASPSIASLPSLPRHPNTTANTNTTPNSPSGTKRKSKVASIAPSDRQQQNERQPTIERTERQQYFLTRQFSTNSSIFQQQQQQQQKPSIPTTPAKQSFYDDRSEADIVSVNSFVFATQQQQQPSSSAALAGWQQLENIANRSSGSIGRFTSRSSRQKSGVSNKDVLVGTPIKKGH</sequence>
<dbReference type="Proteomes" id="UP001211907">
    <property type="component" value="Unassembled WGS sequence"/>
</dbReference>
<feature type="region of interest" description="Disordered" evidence="1">
    <location>
        <begin position="1"/>
        <end position="20"/>
    </location>
</feature>
<keyword evidence="3" id="KW-1185">Reference proteome</keyword>
<feature type="region of interest" description="Disordered" evidence="1">
    <location>
        <begin position="239"/>
        <end position="274"/>
    </location>
</feature>
<evidence type="ECO:0000313" key="3">
    <source>
        <dbReference type="Proteomes" id="UP001211907"/>
    </source>
</evidence>
<feature type="region of interest" description="Disordered" evidence="1">
    <location>
        <begin position="39"/>
        <end position="81"/>
    </location>
</feature>
<reference evidence="2" key="1">
    <citation type="submission" date="2020-05" db="EMBL/GenBank/DDBJ databases">
        <title>Phylogenomic resolution of chytrid fungi.</title>
        <authorList>
            <person name="Stajich J.E."/>
            <person name="Amses K."/>
            <person name="Simmons R."/>
            <person name="Seto K."/>
            <person name="Myers J."/>
            <person name="Bonds A."/>
            <person name="Quandt C.A."/>
            <person name="Barry K."/>
            <person name="Liu P."/>
            <person name="Grigoriev I."/>
            <person name="Longcore J.E."/>
            <person name="James T.Y."/>
        </authorList>
    </citation>
    <scope>NUCLEOTIDE SEQUENCE</scope>
    <source>
        <strain evidence="2">JEL0513</strain>
    </source>
</reference>
<feature type="region of interest" description="Disordered" evidence="1">
    <location>
        <begin position="95"/>
        <end position="202"/>
    </location>
</feature>
<protein>
    <submittedName>
        <fullName evidence="2">Uncharacterized protein</fullName>
    </submittedName>
</protein>
<feature type="compositionally biased region" description="Polar residues" evidence="1">
    <location>
        <begin position="239"/>
        <end position="260"/>
    </location>
</feature>
<feature type="compositionally biased region" description="Polar residues" evidence="1">
    <location>
        <begin position="185"/>
        <end position="194"/>
    </location>
</feature>
<comment type="caution">
    <text evidence="2">The sequence shown here is derived from an EMBL/GenBank/DDBJ whole genome shotgun (WGS) entry which is preliminary data.</text>
</comment>
<organism evidence="2 3">
    <name type="scientific">Physocladia obscura</name>
    <dbReference type="NCBI Taxonomy" id="109957"/>
    <lineage>
        <taxon>Eukaryota</taxon>
        <taxon>Fungi</taxon>
        <taxon>Fungi incertae sedis</taxon>
        <taxon>Chytridiomycota</taxon>
        <taxon>Chytridiomycota incertae sedis</taxon>
        <taxon>Chytridiomycetes</taxon>
        <taxon>Chytridiales</taxon>
        <taxon>Chytriomycetaceae</taxon>
        <taxon>Physocladia</taxon>
    </lineage>
</organism>
<feature type="compositionally biased region" description="Low complexity" evidence="1">
    <location>
        <begin position="100"/>
        <end position="130"/>
    </location>
</feature>
<evidence type="ECO:0000256" key="1">
    <source>
        <dbReference type="SAM" id="MobiDB-lite"/>
    </source>
</evidence>
<feature type="compositionally biased region" description="Low complexity" evidence="1">
    <location>
        <begin position="49"/>
        <end position="63"/>
    </location>
</feature>